<comment type="function">
    <text evidence="9 10">Fluoride-specific ion channel. Important for reducing fluoride concentration in the cell, thus reducing its toxicity.</text>
</comment>
<dbReference type="RefSeq" id="WP_070622835.1">
    <property type="nucleotide sequence ID" value="NZ_CP136964.1"/>
</dbReference>
<feature type="transmembrane region" description="Helical" evidence="10">
    <location>
        <begin position="32"/>
        <end position="53"/>
    </location>
</feature>
<keyword evidence="4 10" id="KW-1133">Transmembrane helix</keyword>
<dbReference type="AlphaFoldDB" id="A0AAF0YM16"/>
<accession>A0AAF0YM16</accession>
<keyword evidence="10" id="KW-0479">Metal-binding</keyword>
<keyword evidence="10" id="KW-0813">Transport</keyword>
<reference evidence="12" key="1">
    <citation type="submission" date="2017-09" db="EMBL/GenBank/DDBJ databases">
        <title>Bacterial strain isolated from the female urinary microbiota.</title>
        <authorList>
            <person name="Thomas-White K."/>
            <person name="Kumar N."/>
            <person name="Forster S."/>
            <person name="Putonti C."/>
            <person name="Lawley T."/>
            <person name="Wolfe A.J."/>
        </authorList>
    </citation>
    <scope>NUCLEOTIDE SEQUENCE [LARGE SCALE GENOMIC DNA]</scope>
    <source>
        <strain evidence="12">UMB0959</strain>
    </source>
</reference>
<comment type="subcellular location">
    <subcellularLocation>
        <location evidence="1 10">Cell membrane</location>
        <topology evidence="1 10">Multi-pass membrane protein</topology>
    </subcellularLocation>
</comment>
<evidence type="ECO:0000256" key="10">
    <source>
        <dbReference type="HAMAP-Rule" id="MF_00454"/>
    </source>
</evidence>
<feature type="binding site" evidence="10">
    <location>
        <position position="74"/>
    </location>
    <ligand>
        <name>Na(+)</name>
        <dbReference type="ChEBI" id="CHEBI:29101"/>
        <note>structural</note>
    </ligand>
</feature>
<feature type="transmembrane region" description="Helical" evidence="10">
    <location>
        <begin position="94"/>
        <end position="113"/>
    </location>
</feature>
<evidence type="ECO:0000256" key="6">
    <source>
        <dbReference type="ARBA" id="ARBA00023303"/>
    </source>
</evidence>
<evidence type="ECO:0000256" key="2">
    <source>
        <dbReference type="ARBA" id="ARBA00022475"/>
    </source>
</evidence>
<evidence type="ECO:0000256" key="7">
    <source>
        <dbReference type="ARBA" id="ARBA00035120"/>
    </source>
</evidence>
<keyword evidence="12" id="KW-1185">Reference proteome</keyword>
<sequence length="124" mass="14098">MNKKRMFLVFLGGTLGGLCRFSIDTTLQYFDSFFMISTITVNLVGPFLLGLVYNRFNDTLYASIFITGFLGSFTTFSTLTVHLTMTLEYNALSFYIYLLCAMTFGFVMFLIGIKVQQLVGERHV</sequence>
<dbReference type="GO" id="GO:0046872">
    <property type="term" value="F:metal ion binding"/>
    <property type="evidence" value="ECO:0007669"/>
    <property type="project" value="UniProtKB-KW"/>
</dbReference>
<dbReference type="Pfam" id="PF02537">
    <property type="entry name" value="CRCB"/>
    <property type="match status" value="1"/>
</dbReference>
<evidence type="ECO:0000313" key="12">
    <source>
        <dbReference type="Proteomes" id="UP000243626"/>
    </source>
</evidence>
<dbReference type="EMBL" id="CP136964">
    <property type="protein sequence ID" value="WOS96730.1"/>
    <property type="molecule type" value="Genomic_DNA"/>
</dbReference>
<dbReference type="GO" id="GO:0140114">
    <property type="term" value="P:cellular detoxification of fluoride"/>
    <property type="evidence" value="ECO:0007669"/>
    <property type="project" value="UniProtKB-UniRule"/>
</dbReference>
<evidence type="ECO:0000256" key="3">
    <source>
        <dbReference type="ARBA" id="ARBA00022692"/>
    </source>
</evidence>
<dbReference type="Proteomes" id="UP000243626">
    <property type="component" value="Chromosome"/>
</dbReference>
<protein>
    <recommendedName>
        <fullName evidence="10">Fluoride-specific ion channel FluC</fullName>
    </recommendedName>
</protein>
<evidence type="ECO:0000313" key="11">
    <source>
        <dbReference type="EMBL" id="WOS96730.1"/>
    </source>
</evidence>
<evidence type="ECO:0000256" key="1">
    <source>
        <dbReference type="ARBA" id="ARBA00004651"/>
    </source>
</evidence>
<dbReference type="InterPro" id="IPR003691">
    <property type="entry name" value="FluC"/>
</dbReference>
<keyword evidence="10" id="KW-0406">Ion transport</keyword>
<evidence type="ECO:0000256" key="8">
    <source>
        <dbReference type="ARBA" id="ARBA00035585"/>
    </source>
</evidence>
<gene>
    <name evidence="10" type="primary">fluC</name>
    <name evidence="10" type="synonym">crcB</name>
    <name evidence="11" type="ORF">CJ229_003010</name>
</gene>
<name>A0AAF0YM16_9STAP</name>
<dbReference type="GO" id="GO:0005886">
    <property type="term" value="C:plasma membrane"/>
    <property type="evidence" value="ECO:0007669"/>
    <property type="project" value="UniProtKB-SubCell"/>
</dbReference>
<keyword evidence="6 10" id="KW-0407">Ion channel</keyword>
<evidence type="ECO:0000256" key="9">
    <source>
        <dbReference type="ARBA" id="ARBA00049940"/>
    </source>
</evidence>
<keyword evidence="2 10" id="KW-1003">Cell membrane</keyword>
<evidence type="ECO:0000256" key="4">
    <source>
        <dbReference type="ARBA" id="ARBA00022989"/>
    </source>
</evidence>
<comment type="catalytic activity">
    <reaction evidence="8">
        <text>fluoride(in) = fluoride(out)</text>
        <dbReference type="Rhea" id="RHEA:76159"/>
        <dbReference type="ChEBI" id="CHEBI:17051"/>
    </reaction>
    <physiologicalReaction direction="left-to-right" evidence="8">
        <dbReference type="Rhea" id="RHEA:76160"/>
    </physiologicalReaction>
</comment>
<keyword evidence="10" id="KW-0915">Sodium</keyword>
<proteinExistence type="inferred from homology"/>
<keyword evidence="3 10" id="KW-0812">Transmembrane</keyword>
<comment type="similarity">
    <text evidence="7 10">Belongs to the fluoride channel Fluc/FEX (TC 1.A.43) family.</text>
</comment>
<organism evidence="11 12">
    <name type="scientific">Nosocomiicoccus massiliensis</name>
    <dbReference type="NCBI Taxonomy" id="1232430"/>
    <lineage>
        <taxon>Bacteria</taxon>
        <taxon>Bacillati</taxon>
        <taxon>Bacillota</taxon>
        <taxon>Bacilli</taxon>
        <taxon>Bacillales</taxon>
        <taxon>Staphylococcaceae</taxon>
        <taxon>Nosocomiicoccus</taxon>
    </lineage>
</organism>
<keyword evidence="5 10" id="KW-0472">Membrane</keyword>
<feature type="transmembrane region" description="Helical" evidence="10">
    <location>
        <begin position="60"/>
        <end position="82"/>
    </location>
</feature>
<dbReference type="HAMAP" id="MF_00454">
    <property type="entry name" value="FluC"/>
    <property type="match status" value="1"/>
</dbReference>
<dbReference type="KEGG" id="nmy:CJ229_003010"/>
<dbReference type="GO" id="GO:0062054">
    <property type="term" value="F:fluoride channel activity"/>
    <property type="evidence" value="ECO:0007669"/>
    <property type="project" value="UniProtKB-UniRule"/>
</dbReference>
<evidence type="ECO:0000256" key="5">
    <source>
        <dbReference type="ARBA" id="ARBA00023136"/>
    </source>
</evidence>
<feature type="binding site" evidence="10">
    <location>
        <position position="71"/>
    </location>
    <ligand>
        <name>Na(+)</name>
        <dbReference type="ChEBI" id="CHEBI:29101"/>
        <note>structural</note>
    </ligand>
</feature>
<comment type="activity regulation">
    <text evidence="10">Na(+) is not transported, but it plays an essential structural role and its presence is essential for fluoride channel function.</text>
</comment>